<accession>A0A8J2JDZ0</accession>
<comment type="caution">
    <text evidence="2">The sequence shown here is derived from an EMBL/GenBank/DDBJ whole genome shotgun (WGS) entry which is preliminary data.</text>
</comment>
<reference evidence="2" key="1">
    <citation type="submission" date="2021-06" db="EMBL/GenBank/DDBJ databases">
        <authorList>
            <person name="Hodson N. C."/>
            <person name="Mongue J. A."/>
            <person name="Jaron S. K."/>
        </authorList>
    </citation>
    <scope>NUCLEOTIDE SEQUENCE</scope>
</reference>
<gene>
    <name evidence="2" type="ORF">AFUS01_LOCUS6500</name>
</gene>
<dbReference type="EMBL" id="CAJVCH010042812">
    <property type="protein sequence ID" value="CAG7717022.1"/>
    <property type="molecule type" value="Genomic_DNA"/>
</dbReference>
<dbReference type="Proteomes" id="UP000708208">
    <property type="component" value="Unassembled WGS sequence"/>
</dbReference>
<protein>
    <submittedName>
        <fullName evidence="2">Uncharacterized protein</fullName>
    </submittedName>
</protein>
<feature type="transmembrane region" description="Helical" evidence="1">
    <location>
        <begin position="22"/>
        <end position="40"/>
    </location>
</feature>
<keyword evidence="1" id="KW-1133">Transmembrane helix</keyword>
<sequence>MWTRRRTEYETDPDPHRTRRQLASWLSIYLVLSFITLYRLHSVGSIAGKEGVRLKFSSEVVNFYKPEGEHG</sequence>
<organism evidence="2 3">
    <name type="scientific">Allacma fusca</name>
    <dbReference type="NCBI Taxonomy" id="39272"/>
    <lineage>
        <taxon>Eukaryota</taxon>
        <taxon>Metazoa</taxon>
        <taxon>Ecdysozoa</taxon>
        <taxon>Arthropoda</taxon>
        <taxon>Hexapoda</taxon>
        <taxon>Collembola</taxon>
        <taxon>Symphypleona</taxon>
        <taxon>Sminthuridae</taxon>
        <taxon>Allacma</taxon>
    </lineage>
</organism>
<keyword evidence="1" id="KW-0472">Membrane</keyword>
<evidence type="ECO:0000313" key="2">
    <source>
        <dbReference type="EMBL" id="CAG7717022.1"/>
    </source>
</evidence>
<evidence type="ECO:0000313" key="3">
    <source>
        <dbReference type="Proteomes" id="UP000708208"/>
    </source>
</evidence>
<evidence type="ECO:0000256" key="1">
    <source>
        <dbReference type="SAM" id="Phobius"/>
    </source>
</evidence>
<keyword evidence="3" id="KW-1185">Reference proteome</keyword>
<keyword evidence="1" id="KW-0812">Transmembrane</keyword>
<name>A0A8J2JDZ0_9HEXA</name>
<dbReference type="AlphaFoldDB" id="A0A8J2JDZ0"/>
<proteinExistence type="predicted"/>